<sequence length="96" mass="10663">MCPLVRMQAPNGKDDAIDVLTEGQKTSIVDVRCEQTAGPSPVLDPVQGANGILLEGKGVVYVITKVLRCSFGSLDSWRAIFEDAEYIERRYFKEQE</sequence>
<reference evidence="1 2" key="2">
    <citation type="journal article" date="2022" name="Mol. Ecol. Resour.">
        <title>The genomes of chicory, endive, great burdock and yacon provide insights into Asteraceae paleo-polyploidization history and plant inulin production.</title>
        <authorList>
            <person name="Fan W."/>
            <person name="Wang S."/>
            <person name="Wang H."/>
            <person name="Wang A."/>
            <person name="Jiang F."/>
            <person name="Liu H."/>
            <person name="Zhao H."/>
            <person name="Xu D."/>
            <person name="Zhang Y."/>
        </authorList>
    </citation>
    <scope>NUCLEOTIDE SEQUENCE [LARGE SCALE GENOMIC DNA]</scope>
    <source>
        <strain evidence="2">cv. Yunnan</strain>
        <tissue evidence="1">Leaves</tissue>
    </source>
</reference>
<protein>
    <submittedName>
        <fullName evidence="1">Uncharacterized protein</fullName>
    </submittedName>
</protein>
<reference evidence="2" key="1">
    <citation type="journal article" date="2022" name="Mol. Ecol. Resour.">
        <title>The genomes of chicory, endive, great burdock and yacon provide insights into Asteraceae palaeo-polyploidization history and plant inulin production.</title>
        <authorList>
            <person name="Fan W."/>
            <person name="Wang S."/>
            <person name="Wang H."/>
            <person name="Wang A."/>
            <person name="Jiang F."/>
            <person name="Liu H."/>
            <person name="Zhao H."/>
            <person name="Xu D."/>
            <person name="Zhang Y."/>
        </authorList>
    </citation>
    <scope>NUCLEOTIDE SEQUENCE [LARGE SCALE GENOMIC DNA]</scope>
    <source>
        <strain evidence="2">cv. Yunnan</strain>
    </source>
</reference>
<dbReference type="EMBL" id="CM042025">
    <property type="protein sequence ID" value="KAI3807404.1"/>
    <property type="molecule type" value="Genomic_DNA"/>
</dbReference>
<evidence type="ECO:0000313" key="1">
    <source>
        <dbReference type="EMBL" id="KAI3807404.1"/>
    </source>
</evidence>
<keyword evidence="2" id="KW-1185">Reference proteome</keyword>
<evidence type="ECO:0000313" key="2">
    <source>
        <dbReference type="Proteomes" id="UP001056120"/>
    </source>
</evidence>
<name>A0ACB9IHC4_9ASTR</name>
<organism evidence="1 2">
    <name type="scientific">Smallanthus sonchifolius</name>
    <dbReference type="NCBI Taxonomy" id="185202"/>
    <lineage>
        <taxon>Eukaryota</taxon>
        <taxon>Viridiplantae</taxon>
        <taxon>Streptophyta</taxon>
        <taxon>Embryophyta</taxon>
        <taxon>Tracheophyta</taxon>
        <taxon>Spermatophyta</taxon>
        <taxon>Magnoliopsida</taxon>
        <taxon>eudicotyledons</taxon>
        <taxon>Gunneridae</taxon>
        <taxon>Pentapetalae</taxon>
        <taxon>asterids</taxon>
        <taxon>campanulids</taxon>
        <taxon>Asterales</taxon>
        <taxon>Asteraceae</taxon>
        <taxon>Asteroideae</taxon>
        <taxon>Heliantheae alliance</taxon>
        <taxon>Millerieae</taxon>
        <taxon>Smallanthus</taxon>
    </lineage>
</organism>
<gene>
    <name evidence="1" type="ORF">L1987_23331</name>
</gene>
<dbReference type="Proteomes" id="UP001056120">
    <property type="component" value="Linkage Group LG08"/>
</dbReference>
<comment type="caution">
    <text evidence="1">The sequence shown here is derived from an EMBL/GenBank/DDBJ whole genome shotgun (WGS) entry which is preliminary data.</text>
</comment>
<proteinExistence type="predicted"/>
<accession>A0ACB9IHC4</accession>